<dbReference type="GO" id="GO:0016853">
    <property type="term" value="F:isomerase activity"/>
    <property type="evidence" value="ECO:0007669"/>
    <property type="project" value="UniProtKB-KW"/>
</dbReference>
<protein>
    <submittedName>
        <fullName evidence="1">Sugar phosphate isomerase/epimerase</fullName>
    </submittedName>
</protein>
<dbReference type="AlphaFoldDB" id="A0A7C1FL53"/>
<reference evidence="1" key="1">
    <citation type="journal article" date="2020" name="mSystems">
        <title>Genome- and Community-Level Interaction Insights into Carbon Utilization and Element Cycling Functions of Hydrothermarchaeota in Hydrothermal Sediment.</title>
        <authorList>
            <person name="Zhou Z."/>
            <person name="Liu Y."/>
            <person name="Xu W."/>
            <person name="Pan J."/>
            <person name="Luo Z.H."/>
            <person name="Li M."/>
        </authorList>
    </citation>
    <scope>NUCLEOTIDE SEQUENCE [LARGE SCALE GENOMIC DNA]</scope>
    <source>
        <strain evidence="1">SpSt-289</strain>
    </source>
</reference>
<dbReference type="InterPro" id="IPR036237">
    <property type="entry name" value="Xyl_isomerase-like_sf"/>
</dbReference>
<dbReference type="SUPFAM" id="SSF51658">
    <property type="entry name" value="Xylose isomerase-like"/>
    <property type="match status" value="1"/>
</dbReference>
<keyword evidence="1" id="KW-0413">Isomerase</keyword>
<dbReference type="Gene3D" id="3.20.20.150">
    <property type="entry name" value="Divalent-metal-dependent TIM barrel enzymes"/>
    <property type="match status" value="1"/>
</dbReference>
<accession>A0A7C1FL53</accession>
<comment type="caution">
    <text evidence="1">The sequence shown here is derived from an EMBL/GenBank/DDBJ whole genome shotgun (WGS) entry which is preliminary data.</text>
</comment>
<dbReference type="EMBL" id="DSMG01000099">
    <property type="protein sequence ID" value="HDX31773.1"/>
    <property type="molecule type" value="Genomic_DNA"/>
</dbReference>
<name>A0A7C1FL53_9CHLR</name>
<evidence type="ECO:0000313" key="1">
    <source>
        <dbReference type="EMBL" id="HDX31773.1"/>
    </source>
</evidence>
<proteinExistence type="predicted"/>
<organism evidence="1">
    <name type="scientific">Caldilinea aerophila</name>
    <dbReference type="NCBI Taxonomy" id="133453"/>
    <lineage>
        <taxon>Bacteria</taxon>
        <taxon>Bacillati</taxon>
        <taxon>Chloroflexota</taxon>
        <taxon>Caldilineae</taxon>
        <taxon>Caldilineales</taxon>
        <taxon>Caldilineaceae</taxon>
        <taxon>Caldilinea</taxon>
    </lineage>
</organism>
<sequence length="72" mass="7937">MTPGYGKTDFKAVMRALKKTGYSGYCTIESAPMIPDPDTAARDGIDYLKLMERIAEYQVSPEFPNGYALPIA</sequence>
<gene>
    <name evidence="1" type="ORF">ENQ20_09820</name>
</gene>